<sequence length="105" mass="11832">MKAVAVACTLMLMTSNVYAVSDAAKVGANAGAMMYCYENVAKSSQHSKYKILKIHTYDEYKKLPDSDRAKALIMKKSAEDGDYLGDRLDSRRCDSLRKMLYVKYN</sequence>
<keyword evidence="3" id="KW-1185">Reference proteome</keyword>
<evidence type="ECO:0000256" key="1">
    <source>
        <dbReference type="SAM" id="SignalP"/>
    </source>
</evidence>
<feature type="signal peptide" evidence="1">
    <location>
        <begin position="1"/>
        <end position="19"/>
    </location>
</feature>
<dbReference type="AlphaFoldDB" id="A0A2T3IZH4"/>
<dbReference type="EMBL" id="PYMH01000004">
    <property type="protein sequence ID" value="PSU34073.1"/>
    <property type="molecule type" value="Genomic_DNA"/>
</dbReference>
<feature type="chain" id="PRO_5015668576" evidence="1">
    <location>
        <begin position="20"/>
        <end position="105"/>
    </location>
</feature>
<evidence type="ECO:0000313" key="3">
    <source>
        <dbReference type="Proteomes" id="UP000241222"/>
    </source>
</evidence>
<organism evidence="2 3">
    <name type="scientific">Photobacterium lutimaris</name>
    <dbReference type="NCBI Taxonomy" id="388278"/>
    <lineage>
        <taxon>Bacteria</taxon>
        <taxon>Pseudomonadati</taxon>
        <taxon>Pseudomonadota</taxon>
        <taxon>Gammaproteobacteria</taxon>
        <taxon>Vibrionales</taxon>
        <taxon>Vibrionaceae</taxon>
        <taxon>Photobacterium</taxon>
    </lineage>
</organism>
<dbReference type="Proteomes" id="UP000241222">
    <property type="component" value="Unassembled WGS sequence"/>
</dbReference>
<reference evidence="2 3" key="1">
    <citation type="submission" date="2018-03" db="EMBL/GenBank/DDBJ databases">
        <title>Whole genome sequencing of Histamine producing bacteria.</title>
        <authorList>
            <person name="Butler K."/>
        </authorList>
    </citation>
    <scope>NUCLEOTIDE SEQUENCE [LARGE SCALE GENOMIC DNA]</scope>
    <source>
        <strain evidence="2 3">JCM 13586</strain>
    </source>
</reference>
<protein>
    <submittedName>
        <fullName evidence="2">Uncharacterized protein</fullName>
    </submittedName>
</protein>
<name>A0A2T3IZH4_9GAMM</name>
<comment type="caution">
    <text evidence="2">The sequence shown here is derived from an EMBL/GenBank/DDBJ whole genome shotgun (WGS) entry which is preliminary data.</text>
</comment>
<keyword evidence="1" id="KW-0732">Signal</keyword>
<proteinExistence type="predicted"/>
<accession>A0A2T3IZH4</accession>
<dbReference type="OrthoDB" id="5891035at2"/>
<gene>
    <name evidence="2" type="ORF">C9I99_10995</name>
</gene>
<evidence type="ECO:0000313" key="2">
    <source>
        <dbReference type="EMBL" id="PSU34073.1"/>
    </source>
</evidence>